<dbReference type="Pfam" id="PF07963">
    <property type="entry name" value="N_methyl"/>
    <property type="match status" value="1"/>
</dbReference>
<dbReference type="InterPro" id="IPR012902">
    <property type="entry name" value="N_methyl_site"/>
</dbReference>
<gene>
    <name evidence="2" type="ORF">NWE73_16715</name>
</gene>
<evidence type="ECO:0000313" key="2">
    <source>
        <dbReference type="EMBL" id="MDG0818028.1"/>
    </source>
</evidence>
<reference evidence="2" key="1">
    <citation type="submission" date="2022-08" db="EMBL/GenBank/DDBJ databases">
        <title>Novel Bdellovibrio Species Isolated from Svalbard: Designation Bdellovibrio svalbardensis.</title>
        <authorList>
            <person name="Mitchell R.J."/>
            <person name="Choi S.Y."/>
        </authorList>
    </citation>
    <scope>NUCLEOTIDE SEQUENCE</scope>
    <source>
        <strain evidence="2">PAP01</strain>
    </source>
</reference>
<evidence type="ECO:0000256" key="1">
    <source>
        <dbReference type="SAM" id="Phobius"/>
    </source>
</evidence>
<name>A0ABT6DS90_9BACT</name>
<keyword evidence="3" id="KW-1185">Reference proteome</keyword>
<dbReference type="NCBIfam" id="TIGR02532">
    <property type="entry name" value="IV_pilin_GFxxxE"/>
    <property type="match status" value="1"/>
</dbReference>
<evidence type="ECO:0000313" key="3">
    <source>
        <dbReference type="Proteomes" id="UP001152321"/>
    </source>
</evidence>
<comment type="caution">
    <text evidence="2">The sequence shown here is derived from an EMBL/GenBank/DDBJ whole genome shotgun (WGS) entry which is preliminary data.</text>
</comment>
<proteinExistence type="predicted"/>
<organism evidence="2 3">
    <name type="scientific">Bdellovibrio svalbardensis</name>
    <dbReference type="NCBI Taxonomy" id="2972972"/>
    <lineage>
        <taxon>Bacteria</taxon>
        <taxon>Pseudomonadati</taxon>
        <taxon>Bdellovibrionota</taxon>
        <taxon>Bdellovibrionia</taxon>
        <taxon>Bdellovibrionales</taxon>
        <taxon>Pseudobdellovibrionaceae</taxon>
        <taxon>Bdellovibrio</taxon>
    </lineage>
</organism>
<keyword evidence="1" id="KW-0812">Transmembrane</keyword>
<accession>A0ABT6DS90</accession>
<dbReference type="RefSeq" id="WP_277579504.1">
    <property type="nucleotide sequence ID" value="NZ_JANRMI010000005.1"/>
</dbReference>
<dbReference type="Proteomes" id="UP001152321">
    <property type="component" value="Unassembled WGS sequence"/>
</dbReference>
<protein>
    <submittedName>
        <fullName evidence="2">Prepilin-type N-terminal cleavage/methylation domain-containing protein</fullName>
    </submittedName>
</protein>
<feature type="transmembrane region" description="Helical" evidence="1">
    <location>
        <begin position="7"/>
        <end position="29"/>
    </location>
</feature>
<keyword evidence="1" id="KW-1133">Transmembrane helix</keyword>
<dbReference type="EMBL" id="JANRMI010000005">
    <property type="protein sequence ID" value="MDG0818028.1"/>
    <property type="molecule type" value="Genomic_DNA"/>
</dbReference>
<sequence>MNRGFTIIEVLMGMAIFGILSFGSLRLFGVVEKGHDHLMSEIGRNIENEQMIVHMTRPVYFGHLAKFTQNKYLKECIEADQVECDTNRDYPLTAMDLETEKPLRSISGSLSDAVNNTLSFRVHCPLNQTSCDQAEYFVVKVKTEVLSPGGTSYVLEKTAMVVPEINNVSTFIPDASISPGRNVNVLLFLDNSNSLLYAKDRVKTALSGLTTALSGLNARVGIYTLGLSTNTFLKSNRYIMPGGVRKDLSFAEFLTLADGTTFFDEQVRSFNFMPLWTSGSSYYGMVDFSSSDTSDLKSTKLTALNARVDKLFSSPAATTTDNAFCQILHIIKSNDQIIPVDAQTPTVVMLLTNEDDETHFVGNIAGAVAPGAVDIFNDCFSSVTSKNEVHVTPYTYWGDRQWNSFTVMADATVDGAPATLQRSVSIPFSVYDSFAKVGDDCMSKAPLFADKIKSVLISWNSTNLVYSGTYTVSKCAVTQSPFVLKQSSNPDVCLNEEASLLVAFPHYVPATCYRQSGSVGSSFLKWEGVVPMVSWTSQAYMAQDAALAIIESVAEKNSSKNVYFVPVIHPSDQSSTCPLTTGAAYGTKYEKLVNLSGVQGEVVSICSNDYSSKISSLTQAFLNNLGKDDITLPASVAGSLKSVEVVRGGATLNPVKDLDYRLFNNTLIFNSGYLQSTDVVKVFTQ</sequence>
<keyword evidence="1" id="KW-0472">Membrane</keyword>